<proteinExistence type="predicted"/>
<protein>
    <submittedName>
        <fullName evidence="1">Uncharacterized protein</fullName>
    </submittedName>
</protein>
<keyword evidence="2" id="KW-1185">Reference proteome</keyword>
<gene>
    <name evidence="1" type="ORF">L1987_59019</name>
</gene>
<name>A0ACB9D451_9ASTR</name>
<comment type="caution">
    <text evidence="1">The sequence shown here is derived from an EMBL/GenBank/DDBJ whole genome shotgun (WGS) entry which is preliminary data.</text>
</comment>
<dbReference type="EMBL" id="CM042037">
    <property type="protein sequence ID" value="KAI3741347.1"/>
    <property type="molecule type" value="Genomic_DNA"/>
</dbReference>
<evidence type="ECO:0000313" key="2">
    <source>
        <dbReference type="Proteomes" id="UP001056120"/>
    </source>
</evidence>
<dbReference type="Proteomes" id="UP001056120">
    <property type="component" value="Linkage Group LG20"/>
</dbReference>
<sequence length="136" mass="15316">MSAPCYSTRGWSSNVFVNGFVNWLALKEATRGDSQVNMAFDLDDESYLEHILNVWVTEDYGLVDSWKKVFVVSPHSGRFPPLLIKNHVDEVLIVLNDGRNMLFDAIRNKMQDLETQGSPSTFRALSYTASLALLDG</sequence>
<evidence type="ECO:0000313" key="1">
    <source>
        <dbReference type="EMBL" id="KAI3741347.1"/>
    </source>
</evidence>
<reference evidence="2" key="1">
    <citation type="journal article" date="2022" name="Mol. Ecol. Resour.">
        <title>The genomes of chicory, endive, great burdock and yacon provide insights into Asteraceae palaeo-polyploidization history and plant inulin production.</title>
        <authorList>
            <person name="Fan W."/>
            <person name="Wang S."/>
            <person name="Wang H."/>
            <person name="Wang A."/>
            <person name="Jiang F."/>
            <person name="Liu H."/>
            <person name="Zhao H."/>
            <person name="Xu D."/>
            <person name="Zhang Y."/>
        </authorList>
    </citation>
    <scope>NUCLEOTIDE SEQUENCE [LARGE SCALE GENOMIC DNA]</scope>
    <source>
        <strain evidence="2">cv. Yunnan</strain>
    </source>
</reference>
<reference evidence="1 2" key="2">
    <citation type="journal article" date="2022" name="Mol. Ecol. Resour.">
        <title>The genomes of chicory, endive, great burdock and yacon provide insights into Asteraceae paleo-polyploidization history and plant inulin production.</title>
        <authorList>
            <person name="Fan W."/>
            <person name="Wang S."/>
            <person name="Wang H."/>
            <person name="Wang A."/>
            <person name="Jiang F."/>
            <person name="Liu H."/>
            <person name="Zhao H."/>
            <person name="Xu D."/>
            <person name="Zhang Y."/>
        </authorList>
    </citation>
    <scope>NUCLEOTIDE SEQUENCE [LARGE SCALE GENOMIC DNA]</scope>
    <source>
        <strain evidence="2">cv. Yunnan</strain>
        <tissue evidence="1">Leaves</tissue>
    </source>
</reference>
<organism evidence="1 2">
    <name type="scientific">Smallanthus sonchifolius</name>
    <dbReference type="NCBI Taxonomy" id="185202"/>
    <lineage>
        <taxon>Eukaryota</taxon>
        <taxon>Viridiplantae</taxon>
        <taxon>Streptophyta</taxon>
        <taxon>Embryophyta</taxon>
        <taxon>Tracheophyta</taxon>
        <taxon>Spermatophyta</taxon>
        <taxon>Magnoliopsida</taxon>
        <taxon>eudicotyledons</taxon>
        <taxon>Gunneridae</taxon>
        <taxon>Pentapetalae</taxon>
        <taxon>asterids</taxon>
        <taxon>campanulids</taxon>
        <taxon>Asterales</taxon>
        <taxon>Asteraceae</taxon>
        <taxon>Asteroideae</taxon>
        <taxon>Heliantheae alliance</taxon>
        <taxon>Millerieae</taxon>
        <taxon>Smallanthus</taxon>
    </lineage>
</organism>
<accession>A0ACB9D451</accession>